<accession>C0GE64</accession>
<evidence type="ECO:0000313" key="2">
    <source>
        <dbReference type="Proteomes" id="UP000006443"/>
    </source>
</evidence>
<dbReference type="AlphaFoldDB" id="C0GE64"/>
<dbReference type="GO" id="GO:0003677">
    <property type="term" value="F:DNA binding"/>
    <property type="evidence" value="ECO:0007669"/>
    <property type="project" value="InterPro"/>
</dbReference>
<dbReference type="Pfam" id="PF00216">
    <property type="entry name" value="Bac_DNA_binding"/>
    <property type="match status" value="1"/>
</dbReference>
<proteinExistence type="predicted"/>
<dbReference type="SUPFAM" id="SSF47729">
    <property type="entry name" value="IHF-like DNA-binding proteins"/>
    <property type="match status" value="1"/>
</dbReference>
<sequence length="51" mass="5816">MIKIDLARSIADTMNIHTKDADTFLTTFTEIVADSLASGEFVRLWDRRDLT</sequence>
<dbReference type="InterPro" id="IPR000119">
    <property type="entry name" value="Hist_DNA-bd"/>
</dbReference>
<name>C0GE64_DETAL</name>
<dbReference type="Gene3D" id="4.10.520.10">
    <property type="entry name" value="IHF-like DNA-binding proteins"/>
    <property type="match status" value="1"/>
</dbReference>
<gene>
    <name evidence="1" type="ORF">DealDRAFT_0773</name>
</gene>
<dbReference type="Proteomes" id="UP000006443">
    <property type="component" value="Unassembled WGS sequence"/>
</dbReference>
<dbReference type="RefSeq" id="WP_008515046.1">
    <property type="nucleotide sequence ID" value="NZ_ACJM01000003.1"/>
</dbReference>
<keyword evidence="2" id="KW-1185">Reference proteome</keyword>
<dbReference type="EMBL" id="ACJM01000003">
    <property type="protein sequence ID" value="EEG78358.1"/>
    <property type="molecule type" value="Genomic_DNA"/>
</dbReference>
<comment type="caution">
    <text evidence="1">The sequence shown here is derived from an EMBL/GenBank/DDBJ whole genome shotgun (WGS) entry which is preliminary data.</text>
</comment>
<organism evidence="1 2">
    <name type="scientific">Dethiobacter alkaliphilus AHT 1</name>
    <dbReference type="NCBI Taxonomy" id="555088"/>
    <lineage>
        <taxon>Bacteria</taxon>
        <taxon>Bacillati</taxon>
        <taxon>Bacillota</taxon>
        <taxon>Dethiobacteria</taxon>
        <taxon>Dethiobacterales</taxon>
        <taxon>Dethiobacteraceae</taxon>
        <taxon>Dethiobacter</taxon>
    </lineage>
</organism>
<protein>
    <submittedName>
        <fullName evidence="1">Uncharacterized protein</fullName>
    </submittedName>
</protein>
<dbReference type="InterPro" id="IPR010992">
    <property type="entry name" value="IHF-like_DNA-bd_dom_sf"/>
</dbReference>
<dbReference type="GO" id="GO:0030527">
    <property type="term" value="F:structural constituent of chromatin"/>
    <property type="evidence" value="ECO:0007669"/>
    <property type="project" value="InterPro"/>
</dbReference>
<reference evidence="1 2" key="1">
    <citation type="submission" date="2009-02" db="EMBL/GenBank/DDBJ databases">
        <title>Sequencing of the draft genome and assembly of Dethiobacter alkaliphilus AHT 1.</title>
        <authorList>
            <consortium name="US DOE Joint Genome Institute (JGI-PGF)"/>
            <person name="Lucas S."/>
            <person name="Copeland A."/>
            <person name="Lapidus A."/>
            <person name="Glavina del Rio T."/>
            <person name="Dalin E."/>
            <person name="Tice H."/>
            <person name="Bruce D."/>
            <person name="Goodwin L."/>
            <person name="Pitluck S."/>
            <person name="Larimer F."/>
            <person name="Land M.L."/>
            <person name="Hauser L."/>
            <person name="Muyzer G."/>
        </authorList>
    </citation>
    <scope>NUCLEOTIDE SEQUENCE [LARGE SCALE GENOMIC DNA]</scope>
    <source>
        <strain evidence="1 2">AHT 1</strain>
    </source>
</reference>
<evidence type="ECO:0000313" key="1">
    <source>
        <dbReference type="EMBL" id="EEG78358.1"/>
    </source>
</evidence>